<evidence type="ECO:0000313" key="3">
    <source>
        <dbReference type="Proteomes" id="UP000548787"/>
    </source>
</evidence>
<evidence type="ECO:0000313" key="2">
    <source>
        <dbReference type="EMBL" id="MBA3924826.1"/>
    </source>
</evidence>
<dbReference type="AlphaFoldDB" id="A0A7W1YES3"/>
<keyword evidence="3" id="KW-1185">Reference proteome</keyword>
<feature type="signal peptide" evidence="1">
    <location>
        <begin position="1"/>
        <end position="24"/>
    </location>
</feature>
<protein>
    <submittedName>
        <fullName evidence="2">Uncharacterized protein</fullName>
    </submittedName>
</protein>
<sequence>MKKTLSILLTATLILPVSLPNVHAESTEFIGEEAIDNVILEENIIDSPFEIAFEFPQPKVENPSRLLRVALPVGPVMSWKQVGTTTYNNNVLANKVDYYGRLALVGGMTATVGGKIANAFATGAVGAIIGSMTAKLITYKAPNYWIVTKKFYAKDAVNTYIKTEYQVYSNSARTKLAYSNFQINKYYSPK</sequence>
<gene>
    <name evidence="2" type="ORF">HPK16_00615</name>
</gene>
<accession>A0A7W1YES3</accession>
<dbReference type="Proteomes" id="UP000548787">
    <property type="component" value="Unassembled WGS sequence"/>
</dbReference>
<feature type="chain" id="PRO_5030965669" evidence="1">
    <location>
        <begin position="25"/>
        <end position="190"/>
    </location>
</feature>
<organism evidence="2 3">
    <name type="scientific">Listeria rustica</name>
    <dbReference type="NCBI Taxonomy" id="2713503"/>
    <lineage>
        <taxon>Bacteria</taxon>
        <taxon>Bacillati</taxon>
        <taxon>Bacillota</taxon>
        <taxon>Bacilli</taxon>
        <taxon>Bacillales</taxon>
        <taxon>Listeriaceae</taxon>
        <taxon>Listeria</taxon>
    </lineage>
</organism>
<reference evidence="2 3" key="1">
    <citation type="submission" date="2020-08" db="EMBL/GenBank/DDBJ databases">
        <title>Listeria ohnekaius sp. nov. and Listeria portnoyii sp. nov. isolated from non-agricultural and natural environments.</title>
        <authorList>
            <person name="Weller D."/>
            <person name="Belias A.M."/>
            <person name="Liao J."/>
            <person name="Guo S."/>
            <person name="Orsi R.H."/>
            <person name="Wiedmann M."/>
        </authorList>
    </citation>
    <scope>NUCLEOTIDE SEQUENCE [LARGE SCALE GENOMIC DNA]</scope>
    <source>
        <strain evidence="2 3">FSL W9-0585</strain>
    </source>
</reference>
<name>A0A7W1YES3_9LIST</name>
<comment type="caution">
    <text evidence="2">The sequence shown here is derived from an EMBL/GenBank/DDBJ whole genome shotgun (WGS) entry which is preliminary data.</text>
</comment>
<evidence type="ECO:0000256" key="1">
    <source>
        <dbReference type="SAM" id="SignalP"/>
    </source>
</evidence>
<dbReference type="RefSeq" id="WP_181675088.1">
    <property type="nucleotide sequence ID" value="NZ_JABJVM010000001.1"/>
</dbReference>
<proteinExistence type="predicted"/>
<keyword evidence="1" id="KW-0732">Signal</keyword>
<dbReference type="EMBL" id="JABJVM010000001">
    <property type="protein sequence ID" value="MBA3924826.1"/>
    <property type="molecule type" value="Genomic_DNA"/>
</dbReference>